<comment type="caution">
    <text evidence="3">The sequence shown here is derived from an EMBL/GenBank/DDBJ whole genome shotgun (WGS) entry which is preliminary data.</text>
</comment>
<reference evidence="3" key="1">
    <citation type="submission" date="2017-02" db="EMBL/GenBank/DDBJ databases">
        <title>Delving into the versatile metabolic prowess of the omnipresent phylum Bacteroidetes.</title>
        <authorList>
            <person name="Nobu M.K."/>
            <person name="Mei R."/>
            <person name="Narihiro T."/>
            <person name="Kuroda K."/>
            <person name="Liu W.-T."/>
        </authorList>
    </citation>
    <scope>NUCLEOTIDE SEQUENCE</scope>
    <source>
        <strain evidence="3">ADurb.Bin280</strain>
    </source>
</reference>
<keyword evidence="2" id="KW-0732">Signal</keyword>
<name>A0A1V5SCA1_9BACT</name>
<sequence length="236" mass="24897">MKKTLTLLVAVAFLAFPCFSRAASEAVFTITSAKTNYAVGENIQISLNVDAGSYVTTLSVIDFDLKTSDLTVVELQDQEEPFVPGEIFSTAGIQSVEDDLINAVVYVSPTNPPSSRSGVVGTINFRALKEGTVTFSYDRIEAAEESKEDDYVTTSASSLTITVGSSVSSKTSASTSSTGSTTSSYSSYNKTPTPSSLATTADSATTGPELAAGIALASGFALHLIRKRYKIFTRKT</sequence>
<evidence type="ECO:0000256" key="1">
    <source>
        <dbReference type="SAM" id="MobiDB-lite"/>
    </source>
</evidence>
<proteinExistence type="predicted"/>
<dbReference type="Proteomes" id="UP000485367">
    <property type="component" value="Unassembled WGS sequence"/>
</dbReference>
<organism evidence="3">
    <name type="scientific">candidate division WS2 bacterium ADurb.Bin280</name>
    <dbReference type="NCBI Taxonomy" id="1852829"/>
    <lineage>
        <taxon>Bacteria</taxon>
        <taxon>candidate division WS2</taxon>
    </lineage>
</organism>
<accession>A0A1V5SCA1</accession>
<evidence type="ECO:0008006" key="4">
    <source>
        <dbReference type="Google" id="ProtNLM"/>
    </source>
</evidence>
<dbReference type="AlphaFoldDB" id="A0A1V5SCA1"/>
<protein>
    <recommendedName>
        <fullName evidence="4">Cohesin domain-containing protein</fullName>
    </recommendedName>
</protein>
<feature type="region of interest" description="Disordered" evidence="1">
    <location>
        <begin position="168"/>
        <end position="203"/>
    </location>
</feature>
<evidence type="ECO:0000313" key="3">
    <source>
        <dbReference type="EMBL" id="OQA52136.1"/>
    </source>
</evidence>
<feature type="signal peptide" evidence="2">
    <location>
        <begin position="1"/>
        <end position="22"/>
    </location>
</feature>
<feature type="chain" id="PRO_5012121645" description="Cohesin domain-containing protein" evidence="2">
    <location>
        <begin position="23"/>
        <end position="236"/>
    </location>
</feature>
<evidence type="ECO:0000256" key="2">
    <source>
        <dbReference type="SAM" id="SignalP"/>
    </source>
</evidence>
<dbReference type="Gene3D" id="2.60.40.680">
    <property type="match status" value="1"/>
</dbReference>
<gene>
    <name evidence="3" type="ORF">BWY43_00622</name>
</gene>
<dbReference type="EMBL" id="MWBO01000044">
    <property type="protein sequence ID" value="OQA52136.1"/>
    <property type="molecule type" value="Genomic_DNA"/>
</dbReference>